<protein>
    <submittedName>
        <fullName evidence="2">Uncharacterized protein</fullName>
    </submittedName>
</protein>
<proteinExistence type="predicted"/>
<evidence type="ECO:0000313" key="3">
    <source>
        <dbReference type="Proteomes" id="UP001165667"/>
    </source>
</evidence>
<dbReference type="EMBL" id="JAMOIM010000083">
    <property type="protein sequence ID" value="MCW6513012.1"/>
    <property type="molecule type" value="Genomic_DNA"/>
</dbReference>
<sequence length="66" mass="7043">MQLSLNFLPTPRPASPSARLAPEQRAALVDAMARILAKAAGPAEALAEDRTAVTSRVPMRKGHNHD</sequence>
<reference evidence="2" key="1">
    <citation type="submission" date="2022-05" db="EMBL/GenBank/DDBJ databases">
        <authorList>
            <person name="Pankratov T."/>
        </authorList>
    </citation>
    <scope>NUCLEOTIDE SEQUENCE</scope>
    <source>
        <strain evidence="2">BP6-180914</strain>
    </source>
</reference>
<evidence type="ECO:0000256" key="1">
    <source>
        <dbReference type="SAM" id="MobiDB-lite"/>
    </source>
</evidence>
<dbReference type="RefSeq" id="WP_282589388.1">
    <property type="nucleotide sequence ID" value="NZ_JAMOIM010000083.1"/>
</dbReference>
<gene>
    <name evidence="2" type="ORF">M8523_34695</name>
</gene>
<accession>A0AA41Z4P2</accession>
<organism evidence="2 3">
    <name type="scientific">Lichenifustis flavocetrariae</name>
    <dbReference type="NCBI Taxonomy" id="2949735"/>
    <lineage>
        <taxon>Bacteria</taxon>
        <taxon>Pseudomonadati</taxon>
        <taxon>Pseudomonadota</taxon>
        <taxon>Alphaproteobacteria</taxon>
        <taxon>Hyphomicrobiales</taxon>
        <taxon>Lichenihabitantaceae</taxon>
        <taxon>Lichenifustis</taxon>
    </lineage>
</organism>
<comment type="caution">
    <text evidence="2">The sequence shown here is derived from an EMBL/GenBank/DDBJ whole genome shotgun (WGS) entry which is preliminary data.</text>
</comment>
<dbReference type="AlphaFoldDB" id="A0AA41Z4P2"/>
<keyword evidence="3" id="KW-1185">Reference proteome</keyword>
<name>A0AA41Z4P2_9HYPH</name>
<dbReference type="Proteomes" id="UP001165667">
    <property type="component" value="Unassembled WGS sequence"/>
</dbReference>
<feature type="region of interest" description="Disordered" evidence="1">
    <location>
        <begin position="43"/>
        <end position="66"/>
    </location>
</feature>
<evidence type="ECO:0000313" key="2">
    <source>
        <dbReference type="EMBL" id="MCW6513012.1"/>
    </source>
</evidence>